<keyword evidence="2" id="KW-0472">Membrane</keyword>
<keyword evidence="2" id="KW-1133">Transmembrane helix</keyword>
<feature type="region of interest" description="Disordered" evidence="1">
    <location>
        <begin position="107"/>
        <end position="128"/>
    </location>
</feature>
<dbReference type="InParanoid" id="B5Y3X2"/>
<keyword evidence="2" id="KW-0812">Transmembrane</keyword>
<dbReference type="RefSeq" id="XP_002185735.1">
    <property type="nucleotide sequence ID" value="XM_002185699.1"/>
</dbReference>
<dbReference type="InterPro" id="IPR033122">
    <property type="entry name" value="LETM1-like_RBD"/>
</dbReference>
<gene>
    <name evidence="4" type="ORF">PHATR_46833</name>
</gene>
<feature type="compositionally biased region" description="Polar residues" evidence="1">
    <location>
        <begin position="109"/>
        <end position="122"/>
    </location>
</feature>
<evidence type="ECO:0000313" key="4">
    <source>
        <dbReference type="EMBL" id="ACI65205.1"/>
    </source>
</evidence>
<dbReference type="OrthoDB" id="46616at2759"/>
<keyword evidence="5" id="KW-1185">Reference proteome</keyword>
<sequence length="356" mass="40530">MYRRVLSIFANELSKKCPNKIISDYGLRIGIRYRSLLVTHGTLYTRGPKSKSPVASIRKESNGKRVVDVDWRPMTLQERIKEFPASVKRLWKHYELYGNIHNASKTKRNAWSSDSPHNTPLHQGNIGDNPYPIHHLKNRPGLVPRRQYEQQRQFIEALKLVSPTVLVWILPIVGTIPMVLAVAAPRQLLSRHFHNDFEVAEYARQEFSQRLQHFQTSAKLFQDLFGEPLRSLLLEGNGDAAGPILNALPLLTPFGNPANSRKATIAIDGLSGGYLKSFALSVGVLQSLPRGWAPKILEVLPHSYLRFRIQDLAKRVSLDDSFLLYERHHENNCASLTEEELLDAALLRNLPWPPFD</sequence>
<protein>
    <recommendedName>
        <fullName evidence="3">Letm1 RBD domain-containing protein</fullName>
    </recommendedName>
</protein>
<evidence type="ECO:0000256" key="1">
    <source>
        <dbReference type="SAM" id="MobiDB-lite"/>
    </source>
</evidence>
<feature type="transmembrane region" description="Helical" evidence="2">
    <location>
        <begin position="165"/>
        <end position="184"/>
    </location>
</feature>
<dbReference type="GeneID" id="7204687"/>
<evidence type="ECO:0000259" key="3">
    <source>
        <dbReference type="Pfam" id="PF07766"/>
    </source>
</evidence>
<dbReference type="Proteomes" id="UP000000759">
    <property type="component" value="Chromosome 11"/>
</dbReference>
<dbReference type="PaxDb" id="2850-Phatr46833"/>
<evidence type="ECO:0000313" key="5">
    <source>
        <dbReference type="Proteomes" id="UP000000759"/>
    </source>
</evidence>
<reference evidence="4 5" key="1">
    <citation type="journal article" date="2008" name="Nature">
        <title>The Phaeodactylum genome reveals the evolutionary history of diatom genomes.</title>
        <authorList>
            <person name="Bowler C."/>
            <person name="Allen A.E."/>
            <person name="Badger J.H."/>
            <person name="Grimwood J."/>
            <person name="Jabbari K."/>
            <person name="Kuo A."/>
            <person name="Maheswari U."/>
            <person name="Martens C."/>
            <person name="Maumus F."/>
            <person name="Otillar R.P."/>
            <person name="Rayko E."/>
            <person name="Salamov A."/>
            <person name="Vandepoele K."/>
            <person name="Beszteri B."/>
            <person name="Gruber A."/>
            <person name="Heijde M."/>
            <person name="Katinka M."/>
            <person name="Mock T."/>
            <person name="Valentin K."/>
            <person name="Verret F."/>
            <person name="Berges J.A."/>
            <person name="Brownlee C."/>
            <person name="Cadoret J.P."/>
            <person name="Chiovitti A."/>
            <person name="Choi C.J."/>
            <person name="Coesel S."/>
            <person name="De Martino A."/>
            <person name="Detter J.C."/>
            <person name="Durkin C."/>
            <person name="Falciatore A."/>
            <person name="Fournet J."/>
            <person name="Haruta M."/>
            <person name="Huysman M.J."/>
            <person name="Jenkins B.D."/>
            <person name="Jiroutova K."/>
            <person name="Jorgensen R.E."/>
            <person name="Joubert Y."/>
            <person name="Kaplan A."/>
            <person name="Kroger N."/>
            <person name="Kroth P.G."/>
            <person name="La Roche J."/>
            <person name="Lindquist E."/>
            <person name="Lommer M."/>
            <person name="Martin-Jezequel V."/>
            <person name="Lopez P.J."/>
            <person name="Lucas S."/>
            <person name="Mangogna M."/>
            <person name="McGinnis K."/>
            <person name="Medlin L.K."/>
            <person name="Montsant A."/>
            <person name="Oudot-Le Secq M.P."/>
            <person name="Napoli C."/>
            <person name="Obornik M."/>
            <person name="Parker M.S."/>
            <person name="Petit J.L."/>
            <person name="Porcel B.M."/>
            <person name="Poulsen N."/>
            <person name="Robison M."/>
            <person name="Rychlewski L."/>
            <person name="Rynearson T.A."/>
            <person name="Schmutz J."/>
            <person name="Shapiro H."/>
            <person name="Siaut M."/>
            <person name="Stanley M."/>
            <person name="Sussman M.R."/>
            <person name="Taylor A.R."/>
            <person name="Vardi A."/>
            <person name="von Dassow P."/>
            <person name="Vyverman W."/>
            <person name="Willis A."/>
            <person name="Wyrwicz L.S."/>
            <person name="Rokhsar D.S."/>
            <person name="Weissenbach J."/>
            <person name="Armbrust E.V."/>
            <person name="Green B.R."/>
            <person name="Van de Peer Y."/>
            <person name="Grigoriev I.V."/>
        </authorList>
    </citation>
    <scope>NUCLEOTIDE SEQUENCE [LARGE SCALE GENOMIC DNA]</scope>
    <source>
        <strain evidence="4 5">CCAP 1055/1</strain>
    </source>
</reference>
<evidence type="ECO:0000256" key="2">
    <source>
        <dbReference type="SAM" id="Phobius"/>
    </source>
</evidence>
<organism evidence="4 5">
    <name type="scientific">Phaeodactylum tricornutum (strain CCAP 1055/1)</name>
    <dbReference type="NCBI Taxonomy" id="556484"/>
    <lineage>
        <taxon>Eukaryota</taxon>
        <taxon>Sar</taxon>
        <taxon>Stramenopiles</taxon>
        <taxon>Ochrophyta</taxon>
        <taxon>Bacillariophyta</taxon>
        <taxon>Bacillariophyceae</taxon>
        <taxon>Bacillariophycidae</taxon>
        <taxon>Naviculales</taxon>
        <taxon>Phaeodactylaceae</taxon>
        <taxon>Phaeodactylum</taxon>
    </lineage>
</organism>
<dbReference type="EMBL" id="CP001141">
    <property type="protein sequence ID" value="ACI65205.1"/>
    <property type="molecule type" value="Genomic_DNA"/>
</dbReference>
<dbReference type="AlphaFoldDB" id="B5Y3X2"/>
<dbReference type="KEGG" id="pti:PHATR_46833"/>
<reference evidence="5" key="2">
    <citation type="submission" date="2008-08" db="EMBL/GenBank/DDBJ databases">
        <authorList>
            <consortium name="Diatom Consortium"/>
            <person name="Grigoriev I."/>
            <person name="Grimwood J."/>
            <person name="Kuo A."/>
            <person name="Otillar R.P."/>
            <person name="Salamov A."/>
            <person name="Detter J.C."/>
            <person name="Lindquist E."/>
            <person name="Shapiro H."/>
            <person name="Lucas S."/>
            <person name="Glavina del Rio T."/>
            <person name="Pitluck S."/>
            <person name="Rokhsar D."/>
            <person name="Bowler C."/>
        </authorList>
    </citation>
    <scope>GENOME REANNOTATION</scope>
    <source>
        <strain evidence="5">CCAP 1055/1</strain>
    </source>
</reference>
<proteinExistence type="predicted"/>
<dbReference type="Pfam" id="PF07766">
    <property type="entry name" value="LETM1_RBD"/>
    <property type="match status" value="1"/>
</dbReference>
<dbReference type="GO" id="GO:0043022">
    <property type="term" value="F:ribosome binding"/>
    <property type="evidence" value="ECO:0007669"/>
    <property type="project" value="InterPro"/>
</dbReference>
<name>B5Y3X2_PHATC</name>
<feature type="domain" description="Letm1 RBD" evidence="3">
    <location>
        <begin position="144"/>
        <end position="350"/>
    </location>
</feature>
<accession>B5Y3X2</accession>